<proteinExistence type="predicted"/>
<accession>A0A6J5MN78</accession>
<sequence>MNQLLAKRLFDERFRFDPRDNLEAAETWCIFIDTLRLDGQITDHQAQSWDNPFHT</sequence>
<dbReference type="EMBL" id="LR796483">
    <property type="protein sequence ID" value="CAB4147461.1"/>
    <property type="molecule type" value="Genomic_DNA"/>
</dbReference>
<organism evidence="1">
    <name type="scientific">uncultured Caudovirales phage</name>
    <dbReference type="NCBI Taxonomy" id="2100421"/>
    <lineage>
        <taxon>Viruses</taxon>
        <taxon>Duplodnaviria</taxon>
        <taxon>Heunggongvirae</taxon>
        <taxon>Uroviricota</taxon>
        <taxon>Caudoviricetes</taxon>
        <taxon>Peduoviridae</taxon>
        <taxon>Maltschvirus</taxon>
        <taxon>Maltschvirus maltsch</taxon>
    </lineage>
</organism>
<gene>
    <name evidence="1" type="ORF">UFOVP431_31</name>
</gene>
<reference evidence="1" key="1">
    <citation type="submission" date="2020-04" db="EMBL/GenBank/DDBJ databases">
        <authorList>
            <person name="Chiriac C."/>
            <person name="Salcher M."/>
            <person name="Ghai R."/>
            <person name="Kavagutti S V."/>
        </authorList>
    </citation>
    <scope>NUCLEOTIDE SEQUENCE</scope>
</reference>
<protein>
    <submittedName>
        <fullName evidence="1">Uncharacterized protein</fullName>
    </submittedName>
</protein>
<name>A0A6J5MN78_9CAUD</name>
<evidence type="ECO:0000313" key="1">
    <source>
        <dbReference type="EMBL" id="CAB4147461.1"/>
    </source>
</evidence>